<keyword evidence="4" id="KW-1185">Reference proteome</keyword>
<evidence type="ECO:0000313" key="3">
    <source>
        <dbReference type="EMBL" id="BBH15716.1"/>
    </source>
</evidence>
<evidence type="ECO:0000313" key="4">
    <source>
        <dbReference type="Proteomes" id="UP000271573"/>
    </source>
</evidence>
<dbReference type="EMBL" id="AP019307">
    <property type="protein sequence ID" value="BBH15716.1"/>
    <property type="molecule type" value="Genomic_DNA"/>
</dbReference>
<comment type="similarity">
    <text evidence="1 2">Belongs to the phD/YefM antitoxin family.</text>
</comment>
<comment type="function">
    <text evidence="2">Antitoxin component of a type II toxin-antitoxin (TA) system.</text>
</comment>
<name>A0A3G9IBR7_9ACTN</name>
<evidence type="ECO:0000256" key="2">
    <source>
        <dbReference type="RuleBase" id="RU362080"/>
    </source>
</evidence>
<accession>A0A3G9IBR7</accession>
<dbReference type="RefSeq" id="WP_125565564.1">
    <property type="nucleotide sequence ID" value="NZ_AP019307.1"/>
</dbReference>
<dbReference type="Pfam" id="PF02604">
    <property type="entry name" value="PhdYeFM_antitox"/>
    <property type="match status" value="1"/>
</dbReference>
<dbReference type="Gene3D" id="3.40.1620.10">
    <property type="entry name" value="YefM-like domain"/>
    <property type="match status" value="1"/>
</dbReference>
<dbReference type="Proteomes" id="UP000271573">
    <property type="component" value="Chromosome"/>
</dbReference>
<proteinExistence type="inferred from homology"/>
<dbReference type="OrthoDB" id="9802003at2"/>
<dbReference type="Gene3D" id="1.10.1220.170">
    <property type="match status" value="1"/>
</dbReference>
<dbReference type="SUPFAM" id="SSF143120">
    <property type="entry name" value="YefM-like"/>
    <property type="match status" value="1"/>
</dbReference>
<dbReference type="PANTHER" id="PTHR33713:SF10">
    <property type="entry name" value="ANTITOXIN YAFN"/>
    <property type="match status" value="1"/>
</dbReference>
<dbReference type="InterPro" id="IPR036165">
    <property type="entry name" value="YefM-like_sf"/>
</dbReference>
<dbReference type="PANTHER" id="PTHR33713">
    <property type="entry name" value="ANTITOXIN YAFN-RELATED"/>
    <property type="match status" value="1"/>
</dbReference>
<dbReference type="KEGG" id="nbe:Back2_00030"/>
<evidence type="ECO:0000256" key="1">
    <source>
        <dbReference type="ARBA" id="ARBA00009981"/>
    </source>
</evidence>
<reference evidence="3 4" key="1">
    <citation type="submission" date="2018-11" db="EMBL/GenBank/DDBJ databases">
        <title>Complete genome sequence of Nocardioides baekrokdamisoli strain KCTC 39748.</title>
        <authorList>
            <person name="Kang S.W."/>
            <person name="Lee K.C."/>
            <person name="Kim K.K."/>
            <person name="Kim J.S."/>
            <person name="Kim D.S."/>
            <person name="Ko S.H."/>
            <person name="Yang S.H."/>
            <person name="Shin Y.K."/>
            <person name="Lee J.S."/>
        </authorList>
    </citation>
    <scope>NUCLEOTIDE SEQUENCE [LARGE SCALE GENOMIC DNA]</scope>
    <source>
        <strain evidence="3 4">KCTC 39748</strain>
    </source>
</reference>
<organism evidence="3 4">
    <name type="scientific">Nocardioides baekrokdamisoli</name>
    <dbReference type="NCBI Taxonomy" id="1804624"/>
    <lineage>
        <taxon>Bacteria</taxon>
        <taxon>Bacillati</taxon>
        <taxon>Actinomycetota</taxon>
        <taxon>Actinomycetes</taxon>
        <taxon>Propionibacteriales</taxon>
        <taxon>Nocardioidaceae</taxon>
        <taxon>Nocardioides</taxon>
    </lineage>
</organism>
<dbReference type="InterPro" id="IPR006442">
    <property type="entry name" value="Antitoxin_Phd/YefM"/>
</dbReference>
<dbReference type="InterPro" id="IPR051405">
    <property type="entry name" value="phD/YefM_antitoxin"/>
</dbReference>
<sequence length="92" mass="10353">MQTIPLSDFKAHLSENVERAQVEHEQFTITRNGRPAVVMISADEWESIQETLFWRRQAGILDDIAEADAEYASGGGLEETELRAHLGLRSRG</sequence>
<gene>
    <name evidence="3" type="primary">relF</name>
    <name evidence="3" type="ORF">Back2_00030</name>
</gene>
<protein>
    <recommendedName>
        <fullName evidence="2">Antitoxin</fullName>
    </recommendedName>
</protein>
<dbReference type="AlphaFoldDB" id="A0A3G9IBR7"/>
<dbReference type="NCBIfam" id="TIGR01552">
    <property type="entry name" value="phd_fam"/>
    <property type="match status" value="1"/>
</dbReference>